<reference evidence="1 2" key="1">
    <citation type="journal article" date="2019" name="Nat. Ecol. Evol.">
        <title>Megaphylogeny resolves global patterns of mushroom evolution.</title>
        <authorList>
            <person name="Varga T."/>
            <person name="Krizsan K."/>
            <person name="Foldi C."/>
            <person name="Dima B."/>
            <person name="Sanchez-Garcia M."/>
            <person name="Sanchez-Ramirez S."/>
            <person name="Szollosi G.J."/>
            <person name="Szarkandi J.G."/>
            <person name="Papp V."/>
            <person name="Albert L."/>
            <person name="Andreopoulos W."/>
            <person name="Angelini C."/>
            <person name="Antonin V."/>
            <person name="Barry K.W."/>
            <person name="Bougher N.L."/>
            <person name="Buchanan P."/>
            <person name="Buyck B."/>
            <person name="Bense V."/>
            <person name="Catcheside P."/>
            <person name="Chovatia M."/>
            <person name="Cooper J."/>
            <person name="Damon W."/>
            <person name="Desjardin D."/>
            <person name="Finy P."/>
            <person name="Geml J."/>
            <person name="Haridas S."/>
            <person name="Hughes K."/>
            <person name="Justo A."/>
            <person name="Karasinski D."/>
            <person name="Kautmanova I."/>
            <person name="Kiss B."/>
            <person name="Kocsube S."/>
            <person name="Kotiranta H."/>
            <person name="LaButti K.M."/>
            <person name="Lechner B.E."/>
            <person name="Liimatainen K."/>
            <person name="Lipzen A."/>
            <person name="Lukacs Z."/>
            <person name="Mihaltcheva S."/>
            <person name="Morgado L.N."/>
            <person name="Niskanen T."/>
            <person name="Noordeloos M.E."/>
            <person name="Ohm R.A."/>
            <person name="Ortiz-Santana B."/>
            <person name="Ovrebo C."/>
            <person name="Racz N."/>
            <person name="Riley R."/>
            <person name="Savchenko A."/>
            <person name="Shiryaev A."/>
            <person name="Soop K."/>
            <person name="Spirin V."/>
            <person name="Szebenyi C."/>
            <person name="Tomsovsky M."/>
            <person name="Tulloss R.E."/>
            <person name="Uehling J."/>
            <person name="Grigoriev I.V."/>
            <person name="Vagvolgyi C."/>
            <person name="Papp T."/>
            <person name="Martin F.M."/>
            <person name="Miettinen O."/>
            <person name="Hibbett D.S."/>
            <person name="Nagy L.G."/>
        </authorList>
    </citation>
    <scope>NUCLEOTIDE SEQUENCE [LARGE SCALE GENOMIC DNA]</scope>
    <source>
        <strain evidence="1 2">OMC1185</strain>
    </source>
</reference>
<dbReference type="AlphaFoldDB" id="A0A5C3MK08"/>
<name>A0A5C3MK08_9AGAM</name>
<protein>
    <recommendedName>
        <fullName evidence="3">CCHC-type domain-containing protein</fullName>
    </recommendedName>
</protein>
<proteinExistence type="predicted"/>
<dbReference type="EMBL" id="ML213540">
    <property type="protein sequence ID" value="TFK45580.1"/>
    <property type="molecule type" value="Genomic_DNA"/>
</dbReference>
<keyword evidence="2" id="KW-1185">Reference proteome</keyword>
<organism evidence="1 2">
    <name type="scientific">Heliocybe sulcata</name>
    <dbReference type="NCBI Taxonomy" id="5364"/>
    <lineage>
        <taxon>Eukaryota</taxon>
        <taxon>Fungi</taxon>
        <taxon>Dikarya</taxon>
        <taxon>Basidiomycota</taxon>
        <taxon>Agaricomycotina</taxon>
        <taxon>Agaricomycetes</taxon>
        <taxon>Gloeophyllales</taxon>
        <taxon>Gloeophyllaceae</taxon>
        <taxon>Heliocybe</taxon>
    </lineage>
</organism>
<gene>
    <name evidence="1" type="ORF">OE88DRAFT_1740175</name>
</gene>
<evidence type="ECO:0000313" key="2">
    <source>
        <dbReference type="Proteomes" id="UP000305948"/>
    </source>
</evidence>
<dbReference type="Proteomes" id="UP000305948">
    <property type="component" value="Unassembled WGS sequence"/>
</dbReference>
<accession>A0A5C3MK08</accession>
<dbReference type="OrthoDB" id="3260031at2759"/>
<sequence>MLIQNEADKKCAAVKYVPMHKEEMWKGLPEYNNTKNSYNDSVAALKTLYPAVREDQQYSVNDMDRLNCAFQCAFSQDLWTKVFTGLQIKNPNQPADTPYGVATVFEATSFFLAGMPTTTVTKTKTESAEAKVKVEEYTSLIDIIMKAVSQSLAPTLAPMAQGSTAAAAAGNVAAHPPTHAAPYQCHYCSTNDHSIRQCPWVDEDQCAGRVNRNVEGKVVLLLGVMVPQSMPGVNMHDQIMEWHRCNPGQMAAANLMEQLIYEDVKMVNALRNIFQLDVGERIESLECELYALQSRLTFDGIYMPLIPKVDKGKGLQRHLNIVYPIAYKCTTNPLPQLMNPV</sequence>
<evidence type="ECO:0000313" key="1">
    <source>
        <dbReference type="EMBL" id="TFK45580.1"/>
    </source>
</evidence>
<evidence type="ECO:0008006" key="3">
    <source>
        <dbReference type="Google" id="ProtNLM"/>
    </source>
</evidence>
<dbReference type="STRING" id="5364.A0A5C3MK08"/>